<evidence type="ECO:0000313" key="9">
    <source>
        <dbReference type="Proteomes" id="UP000177268"/>
    </source>
</evidence>
<dbReference type="PANTHER" id="PTHR43133">
    <property type="entry name" value="RNA POLYMERASE ECF-TYPE SIGMA FACTO"/>
    <property type="match status" value="1"/>
</dbReference>
<evidence type="ECO:0000256" key="2">
    <source>
        <dbReference type="ARBA" id="ARBA00023015"/>
    </source>
</evidence>
<dbReference type="NCBIfam" id="TIGR02937">
    <property type="entry name" value="sigma70-ECF"/>
    <property type="match status" value="1"/>
</dbReference>
<dbReference type="GO" id="GO:0003677">
    <property type="term" value="F:DNA binding"/>
    <property type="evidence" value="ECO:0007669"/>
    <property type="project" value="UniProtKB-KW"/>
</dbReference>
<dbReference type="AlphaFoldDB" id="A0A1F5ZGJ1"/>
<evidence type="ECO:0000259" key="6">
    <source>
        <dbReference type="Pfam" id="PF04542"/>
    </source>
</evidence>
<dbReference type="Gene3D" id="1.10.1740.10">
    <property type="match status" value="1"/>
</dbReference>
<evidence type="ECO:0000259" key="7">
    <source>
        <dbReference type="Pfam" id="PF08281"/>
    </source>
</evidence>
<evidence type="ECO:0000256" key="1">
    <source>
        <dbReference type="ARBA" id="ARBA00010641"/>
    </source>
</evidence>
<evidence type="ECO:0000256" key="4">
    <source>
        <dbReference type="ARBA" id="ARBA00023125"/>
    </source>
</evidence>
<proteinExistence type="inferred from homology"/>
<comment type="similarity">
    <text evidence="1">Belongs to the sigma-70 factor family. ECF subfamily.</text>
</comment>
<dbReference type="InterPro" id="IPR013325">
    <property type="entry name" value="RNA_pol_sigma_r2"/>
</dbReference>
<dbReference type="InterPro" id="IPR007627">
    <property type="entry name" value="RNA_pol_sigma70_r2"/>
</dbReference>
<sequence>MQPLADDHEIIEKILSRDRKTLALFYRRYAPRLTRLIQSKVANPADAEEILQDTLFGFLEAIRDFQGSSSLQTFLFSICHHKIIDFYRKRKLKQFVFSRMPNLEALVSPLINPEEELDATILKEKIQKVLAGILPRYRQILVSKYMDNLSVAQIAKKFTLSFKSAESQLFRARKAFVALFVSL</sequence>
<dbReference type="PANTHER" id="PTHR43133:SF8">
    <property type="entry name" value="RNA POLYMERASE SIGMA FACTOR HI_1459-RELATED"/>
    <property type="match status" value="1"/>
</dbReference>
<dbReference type="InterPro" id="IPR013249">
    <property type="entry name" value="RNA_pol_sigma70_r4_t2"/>
</dbReference>
<reference evidence="8 9" key="1">
    <citation type="journal article" date="2016" name="Nat. Commun.">
        <title>Thousands of microbial genomes shed light on interconnected biogeochemical processes in an aquifer system.</title>
        <authorList>
            <person name="Anantharaman K."/>
            <person name="Brown C.T."/>
            <person name="Hug L.A."/>
            <person name="Sharon I."/>
            <person name="Castelle C.J."/>
            <person name="Probst A.J."/>
            <person name="Thomas B.C."/>
            <person name="Singh A."/>
            <person name="Wilkins M.J."/>
            <person name="Karaoz U."/>
            <person name="Brodie E.L."/>
            <person name="Williams K.H."/>
            <person name="Hubbard S.S."/>
            <person name="Banfield J.F."/>
        </authorList>
    </citation>
    <scope>NUCLEOTIDE SEQUENCE [LARGE SCALE GENOMIC DNA]</scope>
</reference>
<feature type="domain" description="RNA polymerase sigma factor 70 region 4 type 2" evidence="7">
    <location>
        <begin position="124"/>
        <end position="175"/>
    </location>
</feature>
<dbReference type="InterPro" id="IPR036388">
    <property type="entry name" value="WH-like_DNA-bd_sf"/>
</dbReference>
<dbReference type="GO" id="GO:0006352">
    <property type="term" value="P:DNA-templated transcription initiation"/>
    <property type="evidence" value="ECO:0007669"/>
    <property type="project" value="InterPro"/>
</dbReference>
<evidence type="ECO:0000256" key="3">
    <source>
        <dbReference type="ARBA" id="ARBA00023082"/>
    </source>
</evidence>
<accession>A0A1F5ZGJ1</accession>
<keyword evidence="4" id="KW-0238">DNA-binding</keyword>
<evidence type="ECO:0008006" key="10">
    <source>
        <dbReference type="Google" id="ProtNLM"/>
    </source>
</evidence>
<organism evidence="8 9">
    <name type="scientific">Candidatus Gottesmanbacteria bacterium RBG_13_45_10</name>
    <dbReference type="NCBI Taxonomy" id="1798370"/>
    <lineage>
        <taxon>Bacteria</taxon>
        <taxon>Candidatus Gottesmaniibacteriota</taxon>
    </lineage>
</organism>
<keyword evidence="5" id="KW-0804">Transcription</keyword>
<keyword evidence="2" id="KW-0805">Transcription regulation</keyword>
<dbReference type="SUPFAM" id="SSF88659">
    <property type="entry name" value="Sigma3 and sigma4 domains of RNA polymerase sigma factors"/>
    <property type="match status" value="1"/>
</dbReference>
<dbReference type="EMBL" id="MFIZ01000034">
    <property type="protein sequence ID" value="OGG11252.1"/>
    <property type="molecule type" value="Genomic_DNA"/>
</dbReference>
<protein>
    <recommendedName>
        <fullName evidence="10">RNA polymerase sigma-70 region 2 domain-containing protein</fullName>
    </recommendedName>
</protein>
<name>A0A1F5ZGJ1_9BACT</name>
<dbReference type="GO" id="GO:0016987">
    <property type="term" value="F:sigma factor activity"/>
    <property type="evidence" value="ECO:0007669"/>
    <property type="project" value="UniProtKB-KW"/>
</dbReference>
<evidence type="ECO:0000256" key="5">
    <source>
        <dbReference type="ARBA" id="ARBA00023163"/>
    </source>
</evidence>
<dbReference type="InterPro" id="IPR013324">
    <property type="entry name" value="RNA_pol_sigma_r3/r4-like"/>
</dbReference>
<dbReference type="SUPFAM" id="SSF88946">
    <property type="entry name" value="Sigma2 domain of RNA polymerase sigma factors"/>
    <property type="match status" value="1"/>
</dbReference>
<keyword evidence="3" id="KW-0731">Sigma factor</keyword>
<dbReference type="Proteomes" id="UP000177268">
    <property type="component" value="Unassembled WGS sequence"/>
</dbReference>
<dbReference type="Pfam" id="PF08281">
    <property type="entry name" value="Sigma70_r4_2"/>
    <property type="match status" value="1"/>
</dbReference>
<dbReference type="STRING" id="1798370.A2Z00_01240"/>
<evidence type="ECO:0000313" key="8">
    <source>
        <dbReference type="EMBL" id="OGG11252.1"/>
    </source>
</evidence>
<feature type="domain" description="RNA polymerase sigma-70 region 2" evidence="6">
    <location>
        <begin position="25"/>
        <end position="91"/>
    </location>
</feature>
<dbReference type="InterPro" id="IPR039425">
    <property type="entry name" value="RNA_pol_sigma-70-like"/>
</dbReference>
<gene>
    <name evidence="8" type="ORF">A2Z00_01240</name>
</gene>
<dbReference type="Gene3D" id="1.10.10.10">
    <property type="entry name" value="Winged helix-like DNA-binding domain superfamily/Winged helix DNA-binding domain"/>
    <property type="match status" value="1"/>
</dbReference>
<dbReference type="InterPro" id="IPR014284">
    <property type="entry name" value="RNA_pol_sigma-70_dom"/>
</dbReference>
<comment type="caution">
    <text evidence="8">The sequence shown here is derived from an EMBL/GenBank/DDBJ whole genome shotgun (WGS) entry which is preliminary data.</text>
</comment>
<dbReference type="Pfam" id="PF04542">
    <property type="entry name" value="Sigma70_r2"/>
    <property type="match status" value="1"/>
</dbReference>